<name>M4D3I5_BRACM</name>
<sequence length="80" mass="8606">MQIENPMDVKALSPNTSEALAEAKAHTLVSRPVQPTALLCNGNRGPKQMTPNYGLRTAAPAHVTQLCNRFDSLKLCAVTC</sequence>
<protein>
    <submittedName>
        <fullName evidence="1">Uncharacterized protein</fullName>
    </submittedName>
</protein>
<dbReference type="EnsemblPlants" id="Bra011039.1">
    <property type="protein sequence ID" value="Bra011039.1-P"/>
    <property type="gene ID" value="Bra011039"/>
</dbReference>
<dbReference type="Proteomes" id="UP000011750">
    <property type="component" value="Chromosome A01"/>
</dbReference>
<dbReference type="AlphaFoldDB" id="M4D3I5"/>
<proteinExistence type="predicted"/>
<accession>M4D3I5</accession>
<reference evidence="1 2" key="1">
    <citation type="journal article" date="2011" name="Nat. Genet.">
        <title>The genome of the mesopolyploid crop species Brassica rapa.</title>
        <authorList>
            <consortium name="Brassica rapa Genome Sequencing Project Consortium"/>
            <person name="Wang X."/>
            <person name="Wang H."/>
            <person name="Wang J."/>
            <person name="Sun R."/>
            <person name="Wu J."/>
            <person name="Liu S."/>
            <person name="Bai Y."/>
            <person name="Mun J.H."/>
            <person name="Bancroft I."/>
            <person name="Cheng F."/>
            <person name="Huang S."/>
            <person name="Li X."/>
            <person name="Hua W."/>
            <person name="Wang J."/>
            <person name="Wang X."/>
            <person name="Freeling M."/>
            <person name="Pires J.C."/>
            <person name="Paterson A.H."/>
            <person name="Chalhoub B."/>
            <person name="Wang B."/>
            <person name="Hayward A."/>
            <person name="Sharpe A.G."/>
            <person name="Park B.S."/>
            <person name="Weisshaar B."/>
            <person name="Liu B."/>
            <person name="Li B."/>
            <person name="Liu B."/>
            <person name="Tong C."/>
            <person name="Song C."/>
            <person name="Duran C."/>
            <person name="Peng C."/>
            <person name="Geng C."/>
            <person name="Koh C."/>
            <person name="Lin C."/>
            <person name="Edwards D."/>
            <person name="Mu D."/>
            <person name="Shen D."/>
            <person name="Soumpourou E."/>
            <person name="Li F."/>
            <person name="Fraser F."/>
            <person name="Conant G."/>
            <person name="Lassalle G."/>
            <person name="King G.J."/>
            <person name="Bonnema G."/>
            <person name="Tang H."/>
            <person name="Wang H."/>
            <person name="Belcram H."/>
            <person name="Zhou H."/>
            <person name="Hirakawa H."/>
            <person name="Abe H."/>
            <person name="Guo H."/>
            <person name="Wang H."/>
            <person name="Jin H."/>
            <person name="Parkin I.A."/>
            <person name="Batley J."/>
            <person name="Kim J.S."/>
            <person name="Just J."/>
            <person name="Li J."/>
            <person name="Xu J."/>
            <person name="Deng J."/>
            <person name="Kim J.A."/>
            <person name="Li J."/>
            <person name="Yu J."/>
            <person name="Meng J."/>
            <person name="Wang J."/>
            <person name="Min J."/>
            <person name="Poulain J."/>
            <person name="Wang J."/>
            <person name="Hatakeyama K."/>
            <person name="Wu K."/>
            <person name="Wang L."/>
            <person name="Fang L."/>
            <person name="Trick M."/>
            <person name="Links M.G."/>
            <person name="Zhao M."/>
            <person name="Jin M."/>
            <person name="Ramchiary N."/>
            <person name="Drou N."/>
            <person name="Berkman P.J."/>
            <person name="Cai Q."/>
            <person name="Huang Q."/>
            <person name="Li R."/>
            <person name="Tabata S."/>
            <person name="Cheng S."/>
            <person name="Zhang S."/>
            <person name="Zhang S."/>
            <person name="Huang S."/>
            <person name="Sato S."/>
            <person name="Sun S."/>
            <person name="Kwon S.J."/>
            <person name="Choi S.R."/>
            <person name="Lee T.H."/>
            <person name="Fan W."/>
            <person name="Zhao X."/>
            <person name="Tan X."/>
            <person name="Xu X."/>
            <person name="Wang Y."/>
            <person name="Qiu Y."/>
            <person name="Yin Y."/>
            <person name="Li Y."/>
            <person name="Du Y."/>
            <person name="Liao Y."/>
            <person name="Lim Y."/>
            <person name="Narusaka Y."/>
            <person name="Wang Y."/>
            <person name="Wang Z."/>
            <person name="Li Z."/>
            <person name="Wang Z."/>
            <person name="Xiong Z."/>
            <person name="Zhang Z."/>
        </authorList>
    </citation>
    <scope>NUCLEOTIDE SEQUENCE [LARGE SCALE GENOMIC DNA]</scope>
    <source>
        <strain evidence="1 2">cv. Chiifu-401-42</strain>
    </source>
</reference>
<organism evidence="1 2">
    <name type="scientific">Brassica campestris</name>
    <name type="common">Field mustard</name>
    <dbReference type="NCBI Taxonomy" id="3711"/>
    <lineage>
        <taxon>Eukaryota</taxon>
        <taxon>Viridiplantae</taxon>
        <taxon>Streptophyta</taxon>
        <taxon>Embryophyta</taxon>
        <taxon>Tracheophyta</taxon>
        <taxon>Spermatophyta</taxon>
        <taxon>Magnoliopsida</taxon>
        <taxon>eudicotyledons</taxon>
        <taxon>Gunneridae</taxon>
        <taxon>Pentapetalae</taxon>
        <taxon>rosids</taxon>
        <taxon>malvids</taxon>
        <taxon>Brassicales</taxon>
        <taxon>Brassicaceae</taxon>
        <taxon>Brassiceae</taxon>
        <taxon>Brassica</taxon>
    </lineage>
</organism>
<dbReference type="Gramene" id="Bra011039.1">
    <property type="protein sequence ID" value="Bra011039.1-P"/>
    <property type="gene ID" value="Bra011039"/>
</dbReference>
<evidence type="ECO:0000313" key="1">
    <source>
        <dbReference type="EnsemblPlants" id="Bra011039.1-P"/>
    </source>
</evidence>
<dbReference type="InParanoid" id="M4D3I5"/>
<evidence type="ECO:0000313" key="2">
    <source>
        <dbReference type="Proteomes" id="UP000011750"/>
    </source>
</evidence>
<dbReference type="HOGENOM" id="CLU_2593121_0_0_1"/>
<reference evidence="1" key="3">
    <citation type="submission" date="2023-03" db="UniProtKB">
        <authorList>
            <consortium name="EnsemblPlants"/>
        </authorList>
    </citation>
    <scope>IDENTIFICATION</scope>
    <source>
        <strain evidence="1">cv. Chiifu-401-42</strain>
    </source>
</reference>
<reference evidence="1 2" key="2">
    <citation type="journal article" date="2018" name="Hortic Res">
        <title>Improved Brassica rapa reference genome by single-molecule sequencing and chromosome conformation capture technologies.</title>
        <authorList>
            <person name="Zhang L."/>
            <person name="Cai X."/>
            <person name="Wu J."/>
            <person name="Liu M."/>
            <person name="Grob S."/>
            <person name="Cheng F."/>
            <person name="Liang J."/>
            <person name="Cai C."/>
            <person name="Liu Z."/>
            <person name="Liu B."/>
            <person name="Wang F."/>
            <person name="Li S."/>
            <person name="Liu F."/>
            <person name="Li X."/>
            <person name="Cheng L."/>
            <person name="Yang W."/>
            <person name="Li M.H."/>
            <person name="Grossniklaus U."/>
            <person name="Zheng H."/>
            <person name="Wang X."/>
        </authorList>
    </citation>
    <scope>NUCLEOTIDE SEQUENCE [LARGE SCALE GENOMIC DNA]</scope>
    <source>
        <strain evidence="1 2">cv. Chiifu-401-42</strain>
    </source>
</reference>
<keyword evidence="2" id="KW-1185">Reference proteome</keyword>